<comment type="similarity">
    <text evidence="10">Belongs to the deoxyhypusine hydroxylase family.</text>
</comment>
<organism evidence="13 14">
    <name type="scientific">Lipomyces tetrasporus</name>
    <dbReference type="NCBI Taxonomy" id="54092"/>
    <lineage>
        <taxon>Eukaryota</taxon>
        <taxon>Fungi</taxon>
        <taxon>Dikarya</taxon>
        <taxon>Ascomycota</taxon>
        <taxon>Saccharomycotina</taxon>
        <taxon>Lipomycetes</taxon>
        <taxon>Lipomycetales</taxon>
        <taxon>Lipomycetaceae</taxon>
        <taxon>Lipomyces</taxon>
    </lineage>
</organism>
<dbReference type="HAMAP" id="MF_03101">
    <property type="entry name" value="Deoxyhypusine_hydroxylase"/>
    <property type="match status" value="1"/>
</dbReference>
<evidence type="ECO:0000256" key="8">
    <source>
        <dbReference type="ARBA" id="ARBA00023256"/>
    </source>
</evidence>
<dbReference type="PROSITE" id="PS50077">
    <property type="entry name" value="HEAT_REPEAT"/>
    <property type="match status" value="1"/>
</dbReference>
<dbReference type="PANTHER" id="PTHR12697:SF5">
    <property type="entry name" value="DEOXYHYPUSINE HYDROXYLASE"/>
    <property type="match status" value="1"/>
</dbReference>
<feature type="binding site" evidence="10">
    <location>
        <position position="251"/>
    </location>
    <ligand>
        <name>Fe cation</name>
        <dbReference type="ChEBI" id="CHEBI:24875"/>
        <label>2</label>
    </ligand>
</feature>
<comment type="function">
    <text evidence="10">Catalyzes the hydroxylation of the N(6)-(4-aminobutyl)-L-lysine intermediate to form hypusine, an essential post-translational modification only found in mature eIF-5A factor.</text>
</comment>
<name>A0AAD7QYI1_9ASCO</name>
<keyword evidence="7 10" id="KW-0503">Monooxygenase</keyword>
<feature type="binding site" evidence="10">
    <location>
        <position position="218"/>
    </location>
    <ligand>
        <name>Fe cation</name>
        <dbReference type="ChEBI" id="CHEBI:24875"/>
        <label>2</label>
    </ligand>
</feature>
<evidence type="ECO:0000256" key="3">
    <source>
        <dbReference type="ARBA" id="ARBA00022723"/>
    </source>
</evidence>
<dbReference type="EMBL" id="JARPMG010000001">
    <property type="protein sequence ID" value="KAJ8103775.1"/>
    <property type="molecule type" value="Genomic_DNA"/>
</dbReference>
<dbReference type="SMART" id="SM00567">
    <property type="entry name" value="EZ_HEAT"/>
    <property type="match status" value="6"/>
</dbReference>
<evidence type="ECO:0000256" key="6">
    <source>
        <dbReference type="ARBA" id="ARBA00023004"/>
    </source>
</evidence>
<keyword evidence="14" id="KW-1185">Reference proteome</keyword>
<feature type="binding site" evidence="10">
    <location>
        <position position="219"/>
    </location>
    <ligand>
        <name>Fe cation</name>
        <dbReference type="ChEBI" id="CHEBI:24875"/>
        <label>2</label>
    </ligand>
</feature>
<feature type="binding site" evidence="10">
    <location>
        <position position="61"/>
    </location>
    <ligand>
        <name>Fe cation</name>
        <dbReference type="ChEBI" id="CHEBI:24875"/>
        <label>1</label>
    </ligand>
</feature>
<feature type="binding site" evidence="10">
    <location>
        <position position="62"/>
    </location>
    <ligand>
        <name>Fe cation</name>
        <dbReference type="ChEBI" id="CHEBI:24875"/>
        <label>1</label>
    </ligand>
</feature>
<keyword evidence="6 10" id="KW-0408">Iron</keyword>
<evidence type="ECO:0000256" key="10">
    <source>
        <dbReference type="HAMAP-Rule" id="MF_03101"/>
    </source>
</evidence>
<dbReference type="InterPro" id="IPR011989">
    <property type="entry name" value="ARM-like"/>
</dbReference>
<comment type="cofactor">
    <cofactor evidence="10">
        <name>Fe(2+)</name>
        <dbReference type="ChEBI" id="CHEBI:29033"/>
    </cofactor>
    <text evidence="10">Binds 2 Fe(2+) ions per subunit.</text>
</comment>
<dbReference type="GO" id="GO:0005634">
    <property type="term" value="C:nucleus"/>
    <property type="evidence" value="ECO:0007669"/>
    <property type="project" value="UniProtKB-SubCell"/>
</dbReference>
<keyword evidence="5 10" id="KW-0560">Oxidoreductase</keyword>
<evidence type="ECO:0000256" key="4">
    <source>
        <dbReference type="ARBA" id="ARBA00022737"/>
    </source>
</evidence>
<evidence type="ECO:0000256" key="9">
    <source>
        <dbReference type="ARBA" id="ARBA00045876"/>
    </source>
</evidence>
<evidence type="ECO:0000256" key="2">
    <source>
        <dbReference type="ARBA" id="ARBA00005041"/>
    </source>
</evidence>
<dbReference type="Proteomes" id="UP001217417">
    <property type="component" value="Unassembled WGS sequence"/>
</dbReference>
<feature type="binding site" evidence="10">
    <location>
        <position position="252"/>
    </location>
    <ligand>
        <name>Fe cation</name>
        <dbReference type="ChEBI" id="CHEBI:24875"/>
        <label>2</label>
    </ligand>
</feature>
<keyword evidence="3 10" id="KW-0479">Metal-binding</keyword>
<keyword evidence="10" id="KW-0963">Cytoplasm</keyword>
<keyword evidence="8 10" id="KW-0386">Hypusine biosynthesis</keyword>
<dbReference type="SUPFAM" id="SSF48371">
    <property type="entry name" value="ARM repeat"/>
    <property type="match status" value="1"/>
</dbReference>
<dbReference type="GO" id="GO:0005737">
    <property type="term" value="C:cytoplasm"/>
    <property type="evidence" value="ECO:0007669"/>
    <property type="project" value="UniProtKB-SubCell"/>
</dbReference>
<keyword evidence="4" id="KW-0677">Repeat</keyword>
<dbReference type="InterPro" id="IPR027517">
    <property type="entry name" value="Deoxyhypusine_hydroxylase"/>
</dbReference>
<comment type="function">
    <text evidence="9">Catalyzes the hydroxylation of the N(6)-(4-aminobutyl)-L-lysine intermediate produced by deoxyhypusine synthase/DHPS on a critical lysine of the eukaryotic translation initiation factor 5A/eIF-5A. This is the second step of the post-translational modification of that lysine into an unusual amino acid residue named hypusine. Hypusination is unique to mature eIF-5A factor and is essential for its function.</text>
</comment>
<evidence type="ECO:0000256" key="11">
    <source>
        <dbReference type="PROSITE-ProRule" id="PRU00103"/>
    </source>
</evidence>
<dbReference type="InterPro" id="IPR021133">
    <property type="entry name" value="HEAT_type_2"/>
</dbReference>
<dbReference type="FunFam" id="1.25.10.10:FF:000099">
    <property type="entry name" value="Deoxyhypusine hydroxylase"/>
    <property type="match status" value="1"/>
</dbReference>
<dbReference type="InterPro" id="IPR016024">
    <property type="entry name" value="ARM-type_fold"/>
</dbReference>
<evidence type="ECO:0000256" key="5">
    <source>
        <dbReference type="ARBA" id="ARBA00023002"/>
    </source>
</evidence>
<dbReference type="PANTHER" id="PTHR12697">
    <property type="entry name" value="PBS LYASE HEAT-LIKE PROTEIN"/>
    <property type="match status" value="1"/>
</dbReference>
<sequence length="311" mass="34645">MGDAEDLRQLRAILTNASGDTPLAHRFRALFSLKSLGKEGINEAIDIIGEAFNDDSALLKHELAYVLGQTKNRHAVPTLQNVLKDQTEDPMVRHEAAEALGAIGDNGSLVLLKEYFEKDPLEVVRQTCELAIARIEWEHSKLSKQEVLEESQFSSIDPAPPLPFENTSVEQLQKILVDQSAPLFERYRAMFRLRDLGTAESVDALITGFNDPSALFRHEIAYVFGQLCDPRSVSALVNVLQNEDEEGMVRHEAAEALGSIATDDVMPVLQKFLQDKERVVRESAVVALDMYEYERSGEMEYVSVPSASITV</sequence>
<evidence type="ECO:0000256" key="1">
    <source>
        <dbReference type="ARBA" id="ARBA00000068"/>
    </source>
</evidence>
<dbReference type="Pfam" id="PF13646">
    <property type="entry name" value="HEAT_2"/>
    <property type="match status" value="2"/>
</dbReference>
<reference evidence="13" key="1">
    <citation type="submission" date="2023-03" db="EMBL/GenBank/DDBJ databases">
        <title>Near-Complete genome sequence of Lipomyces tetrasporous NRRL Y-64009, an oleaginous yeast capable of growing on lignocellulosic hydrolysates.</title>
        <authorList>
            <consortium name="Lawrence Berkeley National Laboratory"/>
            <person name="Jagtap S.S."/>
            <person name="Liu J.-J."/>
            <person name="Walukiewicz H.E."/>
            <person name="Pangilinan J."/>
            <person name="Lipzen A."/>
            <person name="Ahrendt S."/>
            <person name="Koriabine M."/>
            <person name="Cobaugh K."/>
            <person name="Salamov A."/>
            <person name="Yoshinaga Y."/>
            <person name="Ng V."/>
            <person name="Daum C."/>
            <person name="Grigoriev I.V."/>
            <person name="Slininger P.J."/>
            <person name="Dien B.S."/>
            <person name="Jin Y.-S."/>
            <person name="Rao C.V."/>
        </authorList>
    </citation>
    <scope>NUCLEOTIDE SEQUENCE</scope>
    <source>
        <strain evidence="13">NRRL Y-64009</strain>
    </source>
</reference>
<proteinExistence type="inferred from homology"/>
<comment type="catalytic activity">
    <reaction evidence="1 10">
        <text>[eIF5A protein]-deoxyhypusine + AH2 + O2 = [eIF5A protein]-hypusine + A + H2O</text>
        <dbReference type="Rhea" id="RHEA:14101"/>
        <dbReference type="Rhea" id="RHEA-COMP:10144"/>
        <dbReference type="Rhea" id="RHEA-COMP:12592"/>
        <dbReference type="ChEBI" id="CHEBI:13193"/>
        <dbReference type="ChEBI" id="CHEBI:15377"/>
        <dbReference type="ChEBI" id="CHEBI:15379"/>
        <dbReference type="ChEBI" id="CHEBI:17499"/>
        <dbReference type="ChEBI" id="CHEBI:82657"/>
        <dbReference type="ChEBI" id="CHEBI:91175"/>
        <dbReference type="EC" id="1.14.99.29"/>
    </reaction>
</comment>
<accession>A0AAD7QYI1</accession>
<evidence type="ECO:0000313" key="13">
    <source>
        <dbReference type="EMBL" id="KAJ8103775.1"/>
    </source>
</evidence>
<comment type="pathway">
    <text evidence="2 10">Protein modification; eIF5A hypusination.</text>
</comment>
<comment type="subcellular location">
    <subcellularLocation>
        <location evidence="10">Cytoplasm</location>
    </subcellularLocation>
    <subcellularLocation>
        <location evidence="10">Nucleus</location>
    </subcellularLocation>
</comment>
<dbReference type="GO" id="GO:0046872">
    <property type="term" value="F:metal ion binding"/>
    <property type="evidence" value="ECO:0007669"/>
    <property type="project" value="UniProtKB-KW"/>
</dbReference>
<dbReference type="EC" id="1.14.99.29" evidence="10"/>
<keyword evidence="10" id="KW-0539">Nucleus</keyword>
<feature type="repeat" description="HEAT" evidence="11">
    <location>
        <begin position="75"/>
        <end position="115"/>
    </location>
</feature>
<dbReference type="Gene3D" id="1.25.10.10">
    <property type="entry name" value="Leucine-rich Repeat Variant"/>
    <property type="match status" value="2"/>
</dbReference>
<dbReference type="PROSITE" id="PS50176">
    <property type="entry name" value="ARM_REPEAT"/>
    <property type="match status" value="1"/>
</dbReference>
<evidence type="ECO:0000313" key="14">
    <source>
        <dbReference type="Proteomes" id="UP001217417"/>
    </source>
</evidence>
<dbReference type="InterPro" id="IPR000225">
    <property type="entry name" value="Armadillo"/>
</dbReference>
<feature type="binding site" evidence="10">
    <location>
        <position position="94"/>
    </location>
    <ligand>
        <name>Fe cation</name>
        <dbReference type="ChEBI" id="CHEBI:24875"/>
        <label>1</label>
    </ligand>
</feature>
<evidence type="ECO:0000256" key="12">
    <source>
        <dbReference type="PROSITE-ProRule" id="PRU00259"/>
    </source>
</evidence>
<comment type="caution">
    <text evidence="13">The sequence shown here is derived from an EMBL/GenBank/DDBJ whole genome shotgun (WGS) entry which is preliminary data.</text>
</comment>
<dbReference type="AlphaFoldDB" id="A0AAD7QYI1"/>
<evidence type="ECO:0000256" key="7">
    <source>
        <dbReference type="ARBA" id="ARBA00023033"/>
    </source>
</evidence>
<feature type="repeat" description="ARM" evidence="12">
    <location>
        <begin position="231"/>
        <end position="264"/>
    </location>
</feature>
<dbReference type="InterPro" id="IPR004155">
    <property type="entry name" value="PBS_lyase_HEAT"/>
</dbReference>
<feature type="binding site" evidence="10">
    <location>
        <position position="95"/>
    </location>
    <ligand>
        <name>Fe cation</name>
        <dbReference type="ChEBI" id="CHEBI:24875"/>
        <label>1</label>
    </ligand>
</feature>
<protein>
    <recommendedName>
        <fullName evidence="10">Deoxyhypusine hydroxylase</fullName>
        <shortName evidence="10">DOHH</shortName>
        <ecNumber evidence="10">1.14.99.29</ecNumber>
    </recommendedName>
    <alternativeName>
        <fullName evidence="10">Deoxyhypusine dioxygenase</fullName>
    </alternativeName>
    <alternativeName>
        <fullName evidence="10">Deoxyhypusine monooxygenase</fullName>
    </alternativeName>
</protein>
<gene>
    <name evidence="10" type="primary">LIA1</name>
    <name evidence="13" type="ORF">POJ06DRAFT_242770</name>
</gene>
<dbReference type="GO" id="GO:0019135">
    <property type="term" value="F:deoxyhypusine monooxygenase activity"/>
    <property type="evidence" value="ECO:0007669"/>
    <property type="project" value="UniProtKB-UniRule"/>
</dbReference>